<reference evidence="2" key="1">
    <citation type="submission" date="2020-10" db="EMBL/GenBank/DDBJ databases">
        <authorList>
            <person name="Gilroy R."/>
        </authorList>
    </citation>
    <scope>NUCLEOTIDE SEQUENCE</scope>
    <source>
        <strain evidence="2">CHK123-3438</strain>
    </source>
</reference>
<feature type="coiled-coil region" evidence="1">
    <location>
        <begin position="76"/>
        <end position="110"/>
    </location>
</feature>
<reference evidence="2" key="2">
    <citation type="journal article" date="2021" name="PeerJ">
        <title>Extensive microbial diversity within the chicken gut microbiome revealed by metagenomics and culture.</title>
        <authorList>
            <person name="Gilroy R."/>
            <person name="Ravi A."/>
            <person name="Getino M."/>
            <person name="Pursley I."/>
            <person name="Horton D.L."/>
            <person name="Alikhan N.F."/>
            <person name="Baker D."/>
            <person name="Gharbi K."/>
            <person name="Hall N."/>
            <person name="Watson M."/>
            <person name="Adriaenssens E.M."/>
            <person name="Foster-Nyarko E."/>
            <person name="Jarju S."/>
            <person name="Secka A."/>
            <person name="Antonio M."/>
            <person name="Oren A."/>
            <person name="Chaudhuri R.R."/>
            <person name="La Ragione R."/>
            <person name="Hildebrand F."/>
            <person name="Pallen M.J."/>
        </authorList>
    </citation>
    <scope>NUCLEOTIDE SEQUENCE</scope>
    <source>
        <strain evidence="2">CHK123-3438</strain>
    </source>
</reference>
<comment type="caution">
    <text evidence="2">The sequence shown here is derived from an EMBL/GenBank/DDBJ whole genome shotgun (WGS) entry which is preliminary data.</text>
</comment>
<dbReference type="AlphaFoldDB" id="A0A9D1GL83"/>
<name>A0A9D1GL83_9FIRM</name>
<gene>
    <name evidence="2" type="ORF">IAB60_08770</name>
</gene>
<evidence type="ECO:0000256" key="1">
    <source>
        <dbReference type="SAM" id="Coils"/>
    </source>
</evidence>
<proteinExistence type="predicted"/>
<evidence type="ECO:0000313" key="2">
    <source>
        <dbReference type="EMBL" id="HIT42169.1"/>
    </source>
</evidence>
<evidence type="ECO:0000313" key="3">
    <source>
        <dbReference type="Proteomes" id="UP000886860"/>
    </source>
</evidence>
<dbReference type="EMBL" id="DVKS01000152">
    <property type="protein sequence ID" value="HIT42169.1"/>
    <property type="molecule type" value="Genomic_DNA"/>
</dbReference>
<keyword evidence="1" id="KW-0175">Coiled coil</keyword>
<sequence>MRELSVYYCTKCGYYAYYQLPQNASCPRCCEKMKLLDMPYQSFMDLNCEERDQLLSREILKNCPSVVSRITAPHRKANQRETIAILSAKINELEDENKKLNETVAWMHQTIWDLVRRNEK</sequence>
<dbReference type="Proteomes" id="UP000886860">
    <property type="component" value="Unassembled WGS sequence"/>
</dbReference>
<protein>
    <recommendedName>
        <fullName evidence="4">Teichuronopeptide</fullName>
    </recommendedName>
</protein>
<accession>A0A9D1GL83</accession>
<organism evidence="2 3">
    <name type="scientific">Candidatus Caccovicinus merdipullorum</name>
    <dbReference type="NCBI Taxonomy" id="2840724"/>
    <lineage>
        <taxon>Bacteria</taxon>
        <taxon>Bacillati</taxon>
        <taxon>Bacillota</taxon>
        <taxon>Clostridia</taxon>
        <taxon>Eubacteriales</taxon>
        <taxon>Candidatus Caccovicinus</taxon>
    </lineage>
</organism>
<evidence type="ECO:0008006" key="4">
    <source>
        <dbReference type="Google" id="ProtNLM"/>
    </source>
</evidence>